<evidence type="ECO:0000256" key="7">
    <source>
        <dbReference type="ARBA" id="ARBA00022723"/>
    </source>
</evidence>
<evidence type="ECO:0000313" key="17">
    <source>
        <dbReference type="WBParaSite" id="PSAMB.scaffold2487size22935.g18035.t1"/>
    </source>
</evidence>
<dbReference type="AlphaFoldDB" id="A0A914VTT8"/>
<evidence type="ECO:0000256" key="3">
    <source>
        <dbReference type="ARBA" id="ARBA00010982"/>
    </source>
</evidence>
<dbReference type="EC" id="2.3.1.9" evidence="5"/>
<evidence type="ECO:0000256" key="8">
    <source>
        <dbReference type="ARBA" id="ARBA00022946"/>
    </source>
</evidence>
<accession>A0A914VTT8</accession>
<dbReference type="Pfam" id="PF00108">
    <property type="entry name" value="Thiolase_N"/>
    <property type="match status" value="1"/>
</dbReference>
<dbReference type="InterPro" id="IPR020613">
    <property type="entry name" value="Thiolase_CS"/>
</dbReference>
<dbReference type="GO" id="GO:0005739">
    <property type="term" value="C:mitochondrion"/>
    <property type="evidence" value="ECO:0007669"/>
    <property type="project" value="UniProtKB-SubCell"/>
</dbReference>
<keyword evidence="8" id="KW-0809">Transit peptide</keyword>
<evidence type="ECO:0000256" key="2">
    <source>
        <dbReference type="ARBA" id="ARBA00005189"/>
    </source>
</evidence>
<dbReference type="InterPro" id="IPR016039">
    <property type="entry name" value="Thiolase-like"/>
</dbReference>
<keyword evidence="13" id="KW-0812">Transmembrane</keyword>
<dbReference type="Proteomes" id="UP000887566">
    <property type="component" value="Unplaced"/>
</dbReference>
<evidence type="ECO:0000256" key="1">
    <source>
        <dbReference type="ARBA" id="ARBA00004173"/>
    </source>
</evidence>
<sequence length="517" mass="55175">MASSFKMLRTRTSLTLLPSRSLSVSSQRKALKDVVIVGAARTPIGSFRSSLSSVPATTLGSIAIRAAVERAGVSPSAVQEVYMGNVCQANLGQAPSRQATLGAGLDISTPTTTVNKVCASGLKAIMMASQSLHCNHQQVMVAGGMESMSQVPYYMSRGESPYGGVKLVDGIVQDGLTDAYDHIHMGNCAEKTASEFGIGRKEQDEYAIQSYKRSAEAWKSGVIAREIVPVTVKSKKGEVVVDKDEEFTKVNFDKIAQLKTVFKKDGTVTAANASTLNDGAAAVVLTTADKAKELGLKPLARILAFGDAAVKPIDFSIAPSSAIPKVLAMAGLKVSDIDLWEINEAFSVVILANIKKLGIDPAKVNIHGGAVSLGHPIGMSGARLAVHLVHALKPGQKGMAAICNGGGGAAALILERLSVGFANVSWLTAITIEAPFEQVGIEYTGEVCWTLYYVGLLDAMLCWYGLKLMASPWIRTRIHASCDKVSLYPSNFCFALLSAIPMVILWRRQMRRWLMSH</sequence>
<keyword evidence="10" id="KW-0496">Mitochondrion</keyword>
<keyword evidence="13" id="KW-1133">Transmembrane helix</keyword>
<dbReference type="PROSITE" id="PS00737">
    <property type="entry name" value="THIOLASE_2"/>
    <property type="match status" value="1"/>
</dbReference>
<evidence type="ECO:0000259" key="15">
    <source>
        <dbReference type="Pfam" id="PF02803"/>
    </source>
</evidence>
<keyword evidence="13" id="KW-0472">Membrane</keyword>
<dbReference type="SUPFAM" id="SSF53901">
    <property type="entry name" value="Thiolase-like"/>
    <property type="match status" value="2"/>
</dbReference>
<comment type="similarity">
    <text evidence="3 12">Belongs to the thiolase-like superfamily. Thiolase family.</text>
</comment>
<dbReference type="InterPro" id="IPR020616">
    <property type="entry name" value="Thiolase_N"/>
</dbReference>
<dbReference type="NCBIfam" id="TIGR01930">
    <property type="entry name" value="AcCoA-C-Actrans"/>
    <property type="match status" value="1"/>
</dbReference>
<feature type="domain" description="Thiolase C-terminal" evidence="15">
    <location>
        <begin position="296"/>
        <end position="416"/>
    </location>
</feature>
<organism evidence="16 17">
    <name type="scientific">Plectus sambesii</name>
    <dbReference type="NCBI Taxonomy" id="2011161"/>
    <lineage>
        <taxon>Eukaryota</taxon>
        <taxon>Metazoa</taxon>
        <taxon>Ecdysozoa</taxon>
        <taxon>Nematoda</taxon>
        <taxon>Chromadorea</taxon>
        <taxon>Plectida</taxon>
        <taxon>Plectina</taxon>
        <taxon>Plectoidea</taxon>
        <taxon>Plectidae</taxon>
        <taxon>Plectus</taxon>
    </lineage>
</organism>
<evidence type="ECO:0000256" key="5">
    <source>
        <dbReference type="ARBA" id="ARBA00012705"/>
    </source>
</evidence>
<keyword evidence="9" id="KW-0630">Potassium</keyword>
<evidence type="ECO:0000256" key="10">
    <source>
        <dbReference type="ARBA" id="ARBA00023128"/>
    </source>
</evidence>
<evidence type="ECO:0000256" key="6">
    <source>
        <dbReference type="ARBA" id="ARBA00022679"/>
    </source>
</evidence>
<dbReference type="Pfam" id="PF02803">
    <property type="entry name" value="Thiolase_C"/>
    <property type="match status" value="1"/>
</dbReference>
<evidence type="ECO:0000313" key="16">
    <source>
        <dbReference type="Proteomes" id="UP000887566"/>
    </source>
</evidence>
<keyword evidence="7" id="KW-0479">Metal-binding</keyword>
<feature type="domain" description="Thiolase N-terminal" evidence="14">
    <location>
        <begin position="34"/>
        <end position="288"/>
    </location>
</feature>
<keyword evidence="11 12" id="KW-0012">Acyltransferase</keyword>
<dbReference type="InterPro" id="IPR020615">
    <property type="entry name" value="Thiolase_acyl_enz_int_AS"/>
</dbReference>
<dbReference type="WBParaSite" id="PSAMB.scaffold2487size22935.g18035.t1">
    <property type="protein sequence ID" value="PSAMB.scaffold2487size22935.g18035.t1"/>
    <property type="gene ID" value="PSAMB.scaffold2487size22935.g18035"/>
</dbReference>
<comment type="subunit">
    <text evidence="4">Homotetramer.</text>
</comment>
<evidence type="ECO:0000256" key="13">
    <source>
        <dbReference type="SAM" id="Phobius"/>
    </source>
</evidence>
<dbReference type="GO" id="GO:0046872">
    <property type="term" value="F:metal ion binding"/>
    <property type="evidence" value="ECO:0007669"/>
    <property type="project" value="UniProtKB-KW"/>
</dbReference>
<comment type="subcellular location">
    <subcellularLocation>
        <location evidence="1">Mitochondrion</location>
    </subcellularLocation>
</comment>
<keyword evidence="6 12" id="KW-0808">Transferase</keyword>
<dbReference type="InterPro" id="IPR002155">
    <property type="entry name" value="Thiolase"/>
</dbReference>
<comment type="pathway">
    <text evidence="2">Lipid metabolism.</text>
</comment>
<dbReference type="PANTHER" id="PTHR18919">
    <property type="entry name" value="ACETYL-COA C-ACYLTRANSFERASE"/>
    <property type="match status" value="1"/>
</dbReference>
<evidence type="ECO:0000259" key="14">
    <source>
        <dbReference type="Pfam" id="PF00108"/>
    </source>
</evidence>
<dbReference type="GO" id="GO:0006635">
    <property type="term" value="P:fatty acid beta-oxidation"/>
    <property type="evidence" value="ECO:0007669"/>
    <property type="project" value="TreeGrafter"/>
</dbReference>
<dbReference type="PANTHER" id="PTHR18919:SF156">
    <property type="entry name" value="ACETYL-COA ACETYLTRANSFERASE, MITOCHONDRIAL"/>
    <property type="match status" value="1"/>
</dbReference>
<evidence type="ECO:0000256" key="9">
    <source>
        <dbReference type="ARBA" id="ARBA00022958"/>
    </source>
</evidence>
<evidence type="ECO:0000256" key="11">
    <source>
        <dbReference type="ARBA" id="ARBA00023315"/>
    </source>
</evidence>
<evidence type="ECO:0000256" key="12">
    <source>
        <dbReference type="RuleBase" id="RU003557"/>
    </source>
</evidence>
<evidence type="ECO:0000256" key="4">
    <source>
        <dbReference type="ARBA" id="ARBA00011881"/>
    </source>
</evidence>
<dbReference type="CDD" id="cd00751">
    <property type="entry name" value="thiolase"/>
    <property type="match status" value="1"/>
</dbReference>
<dbReference type="Gene3D" id="3.40.47.10">
    <property type="match status" value="1"/>
</dbReference>
<keyword evidence="16" id="KW-1185">Reference proteome</keyword>
<dbReference type="InterPro" id="IPR020610">
    <property type="entry name" value="Thiolase_AS"/>
</dbReference>
<dbReference type="PROSITE" id="PS00099">
    <property type="entry name" value="THIOLASE_3"/>
    <property type="match status" value="1"/>
</dbReference>
<proteinExistence type="inferred from homology"/>
<reference evidence="17" key="1">
    <citation type="submission" date="2022-11" db="UniProtKB">
        <authorList>
            <consortium name="WormBaseParasite"/>
        </authorList>
    </citation>
    <scope>IDENTIFICATION</scope>
</reference>
<protein>
    <recommendedName>
        <fullName evidence="5">acetyl-CoA C-acetyltransferase</fullName>
        <ecNumber evidence="5">2.3.1.9</ecNumber>
    </recommendedName>
</protein>
<dbReference type="PROSITE" id="PS00098">
    <property type="entry name" value="THIOLASE_1"/>
    <property type="match status" value="1"/>
</dbReference>
<feature type="transmembrane region" description="Helical" evidence="13">
    <location>
        <begin position="487"/>
        <end position="506"/>
    </location>
</feature>
<dbReference type="FunFam" id="3.40.47.10:FF:000007">
    <property type="entry name" value="acetyl-CoA acetyltransferase, mitochondrial"/>
    <property type="match status" value="1"/>
</dbReference>
<name>A0A914VTT8_9BILA</name>
<dbReference type="InterPro" id="IPR020617">
    <property type="entry name" value="Thiolase_C"/>
</dbReference>
<dbReference type="GO" id="GO:0003985">
    <property type="term" value="F:acetyl-CoA C-acetyltransferase activity"/>
    <property type="evidence" value="ECO:0007669"/>
    <property type="project" value="UniProtKB-EC"/>
</dbReference>